<evidence type="ECO:0000313" key="2">
    <source>
        <dbReference type="EMBL" id="HIQ64149.1"/>
    </source>
</evidence>
<dbReference type="PROSITE" id="PS50846">
    <property type="entry name" value="HMA_2"/>
    <property type="match status" value="1"/>
</dbReference>
<sequence length="74" mass="8542">MKTYRYKMTGLDCAACASNLEHEIEKLDGVSDVSISFMTEKFTFSCEESQKEEVMKRIRKVVSKNEPDVEIEEV</sequence>
<feature type="domain" description="HMA" evidence="1">
    <location>
        <begin position="2"/>
        <end position="70"/>
    </location>
</feature>
<dbReference type="InterPro" id="IPR006121">
    <property type="entry name" value="HMA_dom"/>
</dbReference>
<proteinExistence type="predicted"/>
<accession>A0A9D0YYL8</accession>
<dbReference type="Proteomes" id="UP000886725">
    <property type="component" value="Unassembled WGS sequence"/>
</dbReference>
<dbReference type="EMBL" id="DVFU01000008">
    <property type="protein sequence ID" value="HIQ64149.1"/>
    <property type="molecule type" value="Genomic_DNA"/>
</dbReference>
<name>A0A9D0YYL8_9FIRM</name>
<dbReference type="Gene3D" id="3.30.70.100">
    <property type="match status" value="1"/>
</dbReference>
<gene>
    <name evidence="2" type="ORF">IAC85_00240</name>
</gene>
<organism evidence="2 3">
    <name type="scientific">Candidatus Faecenecus gallistercoris</name>
    <dbReference type="NCBI Taxonomy" id="2840793"/>
    <lineage>
        <taxon>Bacteria</taxon>
        <taxon>Bacillati</taxon>
        <taxon>Bacillota</taxon>
        <taxon>Bacillota incertae sedis</taxon>
        <taxon>Candidatus Faecenecus</taxon>
    </lineage>
</organism>
<dbReference type="InterPro" id="IPR036163">
    <property type="entry name" value="HMA_dom_sf"/>
</dbReference>
<protein>
    <submittedName>
        <fullName evidence="2">Cation transporter</fullName>
    </submittedName>
</protein>
<evidence type="ECO:0000259" key="1">
    <source>
        <dbReference type="PROSITE" id="PS50846"/>
    </source>
</evidence>
<dbReference type="SUPFAM" id="SSF55008">
    <property type="entry name" value="HMA, heavy metal-associated domain"/>
    <property type="match status" value="1"/>
</dbReference>
<evidence type="ECO:0000313" key="3">
    <source>
        <dbReference type="Proteomes" id="UP000886725"/>
    </source>
</evidence>
<dbReference type="AlphaFoldDB" id="A0A9D0YYL8"/>
<dbReference type="CDD" id="cd00371">
    <property type="entry name" value="HMA"/>
    <property type="match status" value="1"/>
</dbReference>
<dbReference type="Pfam" id="PF00403">
    <property type="entry name" value="HMA"/>
    <property type="match status" value="1"/>
</dbReference>
<dbReference type="GO" id="GO:0046872">
    <property type="term" value="F:metal ion binding"/>
    <property type="evidence" value="ECO:0007669"/>
    <property type="project" value="InterPro"/>
</dbReference>
<comment type="caution">
    <text evidence="2">The sequence shown here is derived from an EMBL/GenBank/DDBJ whole genome shotgun (WGS) entry which is preliminary data.</text>
</comment>
<reference evidence="2" key="1">
    <citation type="submission" date="2020-10" db="EMBL/GenBank/DDBJ databases">
        <authorList>
            <person name="Gilroy R."/>
        </authorList>
    </citation>
    <scope>NUCLEOTIDE SEQUENCE</scope>
    <source>
        <strain evidence="2">CHK165-10780</strain>
    </source>
</reference>
<reference evidence="2" key="2">
    <citation type="journal article" date="2021" name="PeerJ">
        <title>Extensive microbial diversity within the chicken gut microbiome revealed by metagenomics and culture.</title>
        <authorList>
            <person name="Gilroy R."/>
            <person name="Ravi A."/>
            <person name="Getino M."/>
            <person name="Pursley I."/>
            <person name="Horton D.L."/>
            <person name="Alikhan N.F."/>
            <person name="Baker D."/>
            <person name="Gharbi K."/>
            <person name="Hall N."/>
            <person name="Watson M."/>
            <person name="Adriaenssens E.M."/>
            <person name="Foster-Nyarko E."/>
            <person name="Jarju S."/>
            <person name="Secka A."/>
            <person name="Antonio M."/>
            <person name="Oren A."/>
            <person name="Chaudhuri R.R."/>
            <person name="La Ragione R."/>
            <person name="Hildebrand F."/>
            <person name="Pallen M.J."/>
        </authorList>
    </citation>
    <scope>NUCLEOTIDE SEQUENCE</scope>
    <source>
        <strain evidence="2">CHK165-10780</strain>
    </source>
</reference>